<organism evidence="3 4">
    <name type="scientific">Acaulospora morrowiae</name>
    <dbReference type="NCBI Taxonomy" id="94023"/>
    <lineage>
        <taxon>Eukaryota</taxon>
        <taxon>Fungi</taxon>
        <taxon>Fungi incertae sedis</taxon>
        <taxon>Mucoromycota</taxon>
        <taxon>Glomeromycotina</taxon>
        <taxon>Glomeromycetes</taxon>
        <taxon>Diversisporales</taxon>
        <taxon>Acaulosporaceae</taxon>
        <taxon>Acaulospora</taxon>
    </lineage>
</organism>
<dbReference type="SUPFAM" id="SSF48452">
    <property type="entry name" value="TPR-like"/>
    <property type="match status" value="1"/>
</dbReference>
<reference evidence="3" key="1">
    <citation type="submission" date="2021-06" db="EMBL/GenBank/DDBJ databases">
        <authorList>
            <person name="Kallberg Y."/>
            <person name="Tangrot J."/>
            <person name="Rosling A."/>
        </authorList>
    </citation>
    <scope>NUCLEOTIDE SEQUENCE</scope>
    <source>
        <strain evidence="3">CL551</strain>
    </source>
</reference>
<protein>
    <submittedName>
        <fullName evidence="3">1420_t:CDS:1</fullName>
    </submittedName>
</protein>
<feature type="region of interest" description="Disordered" evidence="1">
    <location>
        <begin position="1"/>
        <end position="22"/>
    </location>
</feature>
<dbReference type="PANTHER" id="PTHR47643">
    <property type="entry name" value="TPR DOMAIN PROTEIN (AFU_ORTHOLOGUE AFUA_5G12710)"/>
    <property type="match status" value="1"/>
</dbReference>
<dbReference type="SMART" id="SM00028">
    <property type="entry name" value="TPR"/>
    <property type="match status" value="3"/>
</dbReference>
<dbReference type="Proteomes" id="UP000789342">
    <property type="component" value="Unassembled WGS sequence"/>
</dbReference>
<dbReference type="Gene3D" id="2.170.270.10">
    <property type="entry name" value="SET domain"/>
    <property type="match status" value="1"/>
</dbReference>
<keyword evidence="4" id="KW-1185">Reference proteome</keyword>
<dbReference type="InterPro" id="IPR011990">
    <property type="entry name" value="TPR-like_helical_dom_sf"/>
</dbReference>
<dbReference type="Pfam" id="PF13432">
    <property type="entry name" value="TPR_16"/>
    <property type="match status" value="1"/>
</dbReference>
<dbReference type="InterPro" id="IPR001214">
    <property type="entry name" value="SET_dom"/>
</dbReference>
<dbReference type="InterPro" id="IPR019734">
    <property type="entry name" value="TPR_rpt"/>
</dbReference>
<evidence type="ECO:0000259" key="2">
    <source>
        <dbReference type="PROSITE" id="PS50280"/>
    </source>
</evidence>
<feature type="domain" description="SET" evidence="2">
    <location>
        <begin position="178"/>
        <end position="348"/>
    </location>
</feature>
<dbReference type="Pfam" id="PF00856">
    <property type="entry name" value="SET"/>
    <property type="match status" value="1"/>
</dbReference>
<dbReference type="PROSITE" id="PS50280">
    <property type="entry name" value="SET"/>
    <property type="match status" value="1"/>
</dbReference>
<evidence type="ECO:0000256" key="1">
    <source>
        <dbReference type="SAM" id="MobiDB-lite"/>
    </source>
</evidence>
<comment type="caution">
    <text evidence="3">The sequence shown here is derived from an EMBL/GenBank/DDBJ whole genome shotgun (WGS) entry which is preliminary data.</text>
</comment>
<dbReference type="AlphaFoldDB" id="A0A9N9DJD0"/>
<accession>A0A9N9DJD0</accession>
<sequence>MTSTEISTENVETSASKSEYNKQGNDHFVNERYALAVESYTRALEITEINEPESAVMFYLKRAKCYLQLERFTDALCDTETILTRDPQHTKAALFRSKAFIALKRYTEAVDTLTKLKKAAKECNETIATALQHAKKLVIESRDGNYNIVDILDELPLEGENGGSCLNCYLDHADYISDAIELRDTGSKGMGWFASREIPINTLVMAVKAFSVVFSSEEPLQVNYRLRDMIADRIRKDPELGCEVYRLYAGPDLVSYSKIDNESLRKVDYDRILEIIHYNSFNPDDLFRYFNDQGDMTSECGRGLWIAPSFFNHKCVDNNISKIFLGDFMFLRTSREIHKDDELTIQYKSPLDPERSEELRSYGFNCQCRLCQLDSSESSVVSHRRAELLEKFDTTIFPRLKLVCNEGVSDPSLLNDFTRLVTELRGLRRKNQDLDFPSIQLRHYLTELLHLLGKYDKEAEECSQLFHFHVRHDTRLSCKVAFKLATLSTMGISQDIDWCAMWFAGLRVLLYVDDKKGNYGDAQHADIIKIAQKFFKQAILI</sequence>
<dbReference type="EMBL" id="CAJVPV010009369">
    <property type="protein sequence ID" value="CAG8640935.1"/>
    <property type="molecule type" value="Genomic_DNA"/>
</dbReference>
<dbReference type="PANTHER" id="PTHR47643:SF2">
    <property type="entry name" value="TPR DOMAIN PROTEIN (AFU_ORTHOLOGUE AFUA_5G12710)"/>
    <property type="match status" value="1"/>
</dbReference>
<dbReference type="InterPro" id="IPR053209">
    <property type="entry name" value="Gramillin-biosynth_MTr"/>
</dbReference>
<name>A0A9N9DJD0_9GLOM</name>
<dbReference type="OrthoDB" id="433738at2759"/>
<gene>
    <name evidence="3" type="ORF">AMORRO_LOCUS9513</name>
</gene>
<evidence type="ECO:0000313" key="4">
    <source>
        <dbReference type="Proteomes" id="UP000789342"/>
    </source>
</evidence>
<dbReference type="SUPFAM" id="SSF82199">
    <property type="entry name" value="SET domain"/>
    <property type="match status" value="1"/>
</dbReference>
<evidence type="ECO:0000313" key="3">
    <source>
        <dbReference type="EMBL" id="CAG8640935.1"/>
    </source>
</evidence>
<dbReference type="InterPro" id="IPR046341">
    <property type="entry name" value="SET_dom_sf"/>
</dbReference>
<dbReference type="Gene3D" id="1.25.40.10">
    <property type="entry name" value="Tetratricopeptide repeat domain"/>
    <property type="match status" value="1"/>
</dbReference>
<proteinExistence type="predicted"/>